<keyword evidence="2" id="KW-0012">Acyltransferase</keyword>
<evidence type="ECO:0000313" key="5">
    <source>
        <dbReference type="EMBL" id="OEV33968.1"/>
    </source>
</evidence>
<evidence type="ECO:0000256" key="2">
    <source>
        <dbReference type="ARBA" id="ARBA00023315"/>
    </source>
</evidence>
<reference evidence="4" key="5">
    <citation type="submission" date="2020-09" db="EMBL/GenBank/DDBJ databases">
        <authorList>
            <person name="Sun Q."/>
            <person name="Ohkuma M."/>
        </authorList>
    </citation>
    <scope>NUCLEOTIDE SEQUENCE</scope>
    <source>
        <strain evidence="4">JCM 4434</strain>
    </source>
</reference>
<gene>
    <name evidence="4" type="ORF">GCM10010502_26650</name>
    <name evidence="5" type="ORF">HS99_0010940</name>
</gene>
<dbReference type="PANTHER" id="PTHR43877">
    <property type="entry name" value="AMINOALKYLPHOSPHONATE N-ACETYLTRANSFERASE-RELATED-RELATED"/>
    <property type="match status" value="1"/>
</dbReference>
<dbReference type="Proteomes" id="UP000037395">
    <property type="component" value="Unassembled WGS sequence"/>
</dbReference>
<dbReference type="GeneID" id="97485767"/>
<organism evidence="5 6">
    <name type="scientific">Kitasatospora aureofaciens</name>
    <name type="common">Streptomyces aureofaciens</name>
    <dbReference type="NCBI Taxonomy" id="1894"/>
    <lineage>
        <taxon>Bacteria</taxon>
        <taxon>Bacillati</taxon>
        <taxon>Actinomycetota</taxon>
        <taxon>Actinomycetes</taxon>
        <taxon>Kitasatosporales</taxon>
        <taxon>Streptomycetaceae</taxon>
        <taxon>Kitasatospora</taxon>
    </lineage>
</organism>
<proteinExistence type="predicted"/>
<dbReference type="Proteomes" id="UP000610124">
    <property type="component" value="Unassembled WGS sequence"/>
</dbReference>
<dbReference type="InterPro" id="IPR000182">
    <property type="entry name" value="GNAT_dom"/>
</dbReference>
<dbReference type="GO" id="GO:0016747">
    <property type="term" value="F:acyltransferase activity, transferring groups other than amino-acyl groups"/>
    <property type="evidence" value="ECO:0007669"/>
    <property type="project" value="InterPro"/>
</dbReference>
<reference evidence="5 6" key="2">
    <citation type="submission" date="2014-07" db="EMBL/GenBank/DDBJ databases">
        <authorList>
            <person name="Zhang J.E."/>
            <person name="Yang H."/>
            <person name="Guo J."/>
            <person name="Deng Z."/>
            <person name="Luo H."/>
            <person name="Luo M."/>
            <person name="Zhao B."/>
        </authorList>
    </citation>
    <scope>NUCLEOTIDE SEQUENCE [LARGE SCALE GENOMIC DNA]</scope>
    <source>
        <strain evidence="5">ATCC 10762</strain>
        <strain evidence="6">ATCC 10762 / DSM 40127 / CCM 3239 / JCM 4008 / LMG 5968 / NBRC 12843 / NCIMB 8234 / A-377</strain>
    </source>
</reference>
<dbReference type="PANTHER" id="PTHR43877:SF2">
    <property type="entry name" value="AMINOALKYLPHOSPHONATE N-ACETYLTRANSFERASE-RELATED"/>
    <property type="match status" value="1"/>
</dbReference>
<dbReference type="PROSITE" id="PS51186">
    <property type="entry name" value="GNAT"/>
    <property type="match status" value="1"/>
</dbReference>
<name>A0A1E7MZU9_KITAU</name>
<dbReference type="RefSeq" id="WP_030551710.1">
    <property type="nucleotide sequence ID" value="NZ_BMUB01000005.1"/>
</dbReference>
<evidence type="ECO:0000313" key="4">
    <source>
        <dbReference type="EMBL" id="GGU73583.1"/>
    </source>
</evidence>
<dbReference type="Gene3D" id="3.40.630.30">
    <property type="match status" value="1"/>
</dbReference>
<sequence length="179" mass="18900">MSSTAYVVEELTAEELDGSVAEFAGLLADTVNCGASVGFLAPLEPEESSAWWRALVPELAAGRLLVWTARAADDGRLAGTVQLRPAATANGRHRGEVAKLMVHPADRGHQLAGRLLAALEERAAASGIRLLVLDTETGSPAERMYEAAGWSRVGTVPDYAADPMGTLRPTTIFFKSLVG</sequence>
<accession>A0A1E7MZU9</accession>
<dbReference type="OrthoDB" id="3389160at2"/>
<evidence type="ECO:0000313" key="6">
    <source>
        <dbReference type="Proteomes" id="UP000037395"/>
    </source>
</evidence>
<dbReference type="EMBL" id="BMUB01000005">
    <property type="protein sequence ID" value="GGU73583.1"/>
    <property type="molecule type" value="Genomic_DNA"/>
</dbReference>
<dbReference type="InterPro" id="IPR050832">
    <property type="entry name" value="Bact_Acetyltransf"/>
</dbReference>
<feature type="domain" description="N-acetyltransferase" evidence="3">
    <location>
        <begin position="6"/>
        <end position="169"/>
    </location>
</feature>
<reference evidence="4" key="1">
    <citation type="journal article" date="2014" name="Int. J. Syst. Evol. Microbiol.">
        <title>Complete genome sequence of Corynebacterium casei LMG S-19264T (=DSM 44701T), isolated from a smear-ripened cheese.</title>
        <authorList>
            <consortium name="US DOE Joint Genome Institute (JGI-PGF)"/>
            <person name="Walter F."/>
            <person name="Albersmeier A."/>
            <person name="Kalinowski J."/>
            <person name="Ruckert C."/>
        </authorList>
    </citation>
    <scope>NUCLEOTIDE SEQUENCE</scope>
    <source>
        <strain evidence="4">JCM 4434</strain>
    </source>
</reference>
<protein>
    <submittedName>
        <fullName evidence="4 5">N-acetyltransferase</fullName>
    </submittedName>
</protein>
<reference evidence="5" key="3">
    <citation type="submission" date="2016-08" db="EMBL/GenBank/DDBJ databases">
        <title>Sequencing, Assembly and Comparative Genomics of S. aureofaciens ATCC 10762.</title>
        <authorList>
            <person name="Gradnigo J.S."/>
            <person name="Johnson N."/>
            <person name="Somerville G.A."/>
        </authorList>
    </citation>
    <scope>NUCLEOTIDE SEQUENCE [LARGE SCALE GENOMIC DNA]</scope>
    <source>
        <strain evidence="5">ATCC 10762</strain>
    </source>
</reference>
<dbReference type="AlphaFoldDB" id="A0A1E7MZU9"/>
<keyword evidence="1 5" id="KW-0808">Transferase</keyword>
<keyword evidence="6" id="KW-1185">Reference proteome</keyword>
<dbReference type="SUPFAM" id="SSF55729">
    <property type="entry name" value="Acyl-CoA N-acyltransferases (Nat)"/>
    <property type="match status" value="1"/>
</dbReference>
<evidence type="ECO:0000259" key="3">
    <source>
        <dbReference type="PROSITE" id="PS51186"/>
    </source>
</evidence>
<reference evidence="6" key="4">
    <citation type="submission" date="2016-08" db="EMBL/GenBank/DDBJ databases">
        <title>Sequencing, assembly and comparative genomics of S. aureofaciens ATCC 10762.</title>
        <authorList>
            <person name="Gradnigo J.S."/>
            <person name="Johnson N."/>
            <person name="Somerville G.A."/>
        </authorList>
    </citation>
    <scope>NUCLEOTIDE SEQUENCE [LARGE SCALE GENOMIC DNA]</scope>
    <source>
        <strain evidence="6">ATCC 10762 / DSM 40127 / CCM 3239 / JCM 4008 / LMG 5968 / NBRC 12843 / NCIMB 8234 / A-377</strain>
    </source>
</reference>
<dbReference type="KEGG" id="kau:B6264_01785"/>
<comment type="caution">
    <text evidence="5">The sequence shown here is derived from an EMBL/GenBank/DDBJ whole genome shotgun (WGS) entry which is preliminary data.</text>
</comment>
<evidence type="ECO:0000256" key="1">
    <source>
        <dbReference type="ARBA" id="ARBA00022679"/>
    </source>
</evidence>
<accession>A0A8H9HM80</accession>
<dbReference type="InterPro" id="IPR016181">
    <property type="entry name" value="Acyl_CoA_acyltransferase"/>
</dbReference>
<dbReference type="EMBL" id="JPRF03000054">
    <property type="protein sequence ID" value="OEV33968.1"/>
    <property type="molecule type" value="Genomic_DNA"/>
</dbReference>
<dbReference type="Pfam" id="PF00583">
    <property type="entry name" value="Acetyltransf_1"/>
    <property type="match status" value="1"/>
</dbReference>